<dbReference type="GO" id="GO:0003700">
    <property type="term" value="F:DNA-binding transcription factor activity"/>
    <property type="evidence" value="ECO:0007669"/>
    <property type="project" value="TreeGrafter"/>
</dbReference>
<dbReference type="InterPro" id="IPR051358">
    <property type="entry name" value="TF_AMS/ICE1/BHLH6-like"/>
</dbReference>
<dbReference type="PANTHER" id="PTHR31945">
    <property type="entry name" value="TRANSCRIPTION FACTOR SCREAM2-RELATED"/>
    <property type="match status" value="1"/>
</dbReference>
<evidence type="ECO:0000313" key="6">
    <source>
        <dbReference type="Proteomes" id="UP000585474"/>
    </source>
</evidence>
<gene>
    <name evidence="5" type="ORF">Acr_14g0001580</name>
</gene>
<feature type="region of interest" description="Disordered" evidence="3">
    <location>
        <begin position="87"/>
        <end position="135"/>
    </location>
</feature>
<dbReference type="InterPro" id="IPR054502">
    <property type="entry name" value="bHLH-TF_ACT-like_plant"/>
</dbReference>
<dbReference type="Pfam" id="PF22754">
    <property type="entry name" value="bHLH-TF_ACT-like_plant"/>
    <property type="match status" value="1"/>
</dbReference>
<dbReference type="OrthoDB" id="1890947at2759"/>
<dbReference type="GO" id="GO:0043565">
    <property type="term" value="F:sequence-specific DNA binding"/>
    <property type="evidence" value="ECO:0007669"/>
    <property type="project" value="TreeGrafter"/>
</dbReference>
<feature type="region of interest" description="Disordered" evidence="3">
    <location>
        <begin position="236"/>
        <end position="273"/>
    </location>
</feature>
<name>A0A7J0FP79_9ERIC</name>
<evidence type="ECO:0000259" key="4">
    <source>
        <dbReference type="Pfam" id="PF22754"/>
    </source>
</evidence>
<protein>
    <submittedName>
        <fullName evidence="5">Basic helix-loop-helix (BHLH) DNA-binding superfamily protein</fullName>
    </submittedName>
</protein>
<feature type="compositionally biased region" description="Polar residues" evidence="3">
    <location>
        <begin position="100"/>
        <end position="110"/>
    </location>
</feature>
<feature type="domain" description="Plant bHLH transcription factor ACT-like" evidence="4">
    <location>
        <begin position="142"/>
        <end position="218"/>
    </location>
</feature>
<proteinExistence type="predicted"/>
<dbReference type="Proteomes" id="UP000585474">
    <property type="component" value="Unassembled WGS sequence"/>
</dbReference>
<accession>A0A7J0FP79</accession>
<dbReference type="PANTHER" id="PTHR31945:SF11">
    <property type="entry name" value="TRANSCRIPTION FACTOR ABORTED MICROSPORES"/>
    <property type="match status" value="1"/>
</dbReference>
<reference evidence="5 6" key="1">
    <citation type="submission" date="2019-07" db="EMBL/GenBank/DDBJ databases">
        <title>De Novo Assembly of kiwifruit Actinidia rufa.</title>
        <authorList>
            <person name="Sugita-Konishi S."/>
            <person name="Sato K."/>
            <person name="Mori E."/>
            <person name="Abe Y."/>
            <person name="Kisaki G."/>
            <person name="Hamano K."/>
            <person name="Suezawa K."/>
            <person name="Otani M."/>
            <person name="Fukuda T."/>
            <person name="Manabe T."/>
            <person name="Gomi K."/>
            <person name="Tabuchi M."/>
            <person name="Akimitsu K."/>
            <person name="Kataoka I."/>
        </authorList>
    </citation>
    <scope>NUCLEOTIDE SEQUENCE [LARGE SCALE GENOMIC DNA]</scope>
    <source>
        <strain evidence="6">cv. Fuchu</strain>
    </source>
</reference>
<dbReference type="EMBL" id="BJWL01000014">
    <property type="protein sequence ID" value="GFZ00523.1"/>
    <property type="molecule type" value="Genomic_DNA"/>
</dbReference>
<evidence type="ECO:0000313" key="5">
    <source>
        <dbReference type="EMBL" id="GFZ00523.1"/>
    </source>
</evidence>
<keyword evidence="2" id="KW-0539">Nucleus</keyword>
<dbReference type="AlphaFoldDB" id="A0A7J0FP79"/>
<organism evidence="5 6">
    <name type="scientific">Actinidia rufa</name>
    <dbReference type="NCBI Taxonomy" id="165716"/>
    <lineage>
        <taxon>Eukaryota</taxon>
        <taxon>Viridiplantae</taxon>
        <taxon>Streptophyta</taxon>
        <taxon>Embryophyta</taxon>
        <taxon>Tracheophyta</taxon>
        <taxon>Spermatophyta</taxon>
        <taxon>Magnoliopsida</taxon>
        <taxon>eudicotyledons</taxon>
        <taxon>Gunneridae</taxon>
        <taxon>Pentapetalae</taxon>
        <taxon>asterids</taxon>
        <taxon>Ericales</taxon>
        <taxon>Actinidiaceae</taxon>
        <taxon>Actinidia</taxon>
    </lineage>
</organism>
<comment type="subcellular location">
    <subcellularLocation>
        <location evidence="1">Nucleus</location>
    </subcellularLocation>
</comment>
<evidence type="ECO:0000256" key="1">
    <source>
        <dbReference type="ARBA" id="ARBA00004123"/>
    </source>
</evidence>
<dbReference type="GO" id="GO:0005634">
    <property type="term" value="C:nucleus"/>
    <property type="evidence" value="ECO:0007669"/>
    <property type="project" value="UniProtKB-SubCell"/>
</dbReference>
<feature type="compositionally biased region" description="Basic residues" evidence="3">
    <location>
        <begin position="255"/>
        <end position="273"/>
    </location>
</feature>
<keyword evidence="6" id="KW-1185">Reference proteome</keyword>
<evidence type="ECO:0000256" key="2">
    <source>
        <dbReference type="ARBA" id="ARBA00023242"/>
    </source>
</evidence>
<comment type="caution">
    <text evidence="5">The sequence shown here is derived from an EMBL/GenBank/DDBJ whole genome shotgun (WGS) entry which is preliminary data.</text>
</comment>
<evidence type="ECO:0000256" key="3">
    <source>
        <dbReference type="SAM" id="MobiDB-lite"/>
    </source>
</evidence>
<sequence>MSTSTFEINAGDAKSTDAVADDFILLCRSLCVPRVCICALYAGQRRRGLGKGEFGLLDRASILGDAIEFVKELQKQVKDLQLELEEQSDDEATDNHNNGRSESLNQSGTHVGSKPDHEKPPNGFHNNDSETNYDKPRQMEPQVEVAQLDGNEFFVKIFCEHKRGGFVRLMEALNSLGLEVTNVNVTSYRCLVSYVFKVEQRDSEMVQAQDVRDSLLEITRNPSGSVWSEMAKVSENGNSKDYHHNHSYHPNGNRSHLHGHHISSHHHHHHLHN</sequence>
<keyword evidence="5" id="KW-0238">DNA-binding</keyword>